<sequence length="604" mass="66669">MDIDDSSVPEINSTNHTNPPLLRNTRTNLPPPKARSPMKTTLGSSPRRQSSMGPRVRQTDRSSPNRAASHLPVTRRLDFDQEESSLQETPALSGSGQRRGQRRNVYSLEPSPSNGHSATLEESLVQEEIAANEDSAMIDGFIEESFAGGVGEDSMAGAEATEHSVEAQQTTDEEEPVKQPSRKGRGRKRKSDVLESAVEESTPISKTRRRRPAALDERASHGQKKANDTIAPAPKPQGRPGRPKRTAKVTEEAADEESTDIAEKALDDSTQIEEHPAPNPVKPRGRPPGKAKAQLKPATAEKKAEKPATFKKPELPKKSQVITASKSREKENEQSTPLPGTFVNAWGKQLSEDEVEHMSVTSTASRFGRGRSLSVFRQVEIDESTSIGRTGRHRVQRLEFWRNEKGLYDRDGSLTSIVKNETPQEPMRMKRAGRHGRPKDRNRALTAIEEDDDDDLQPYETGPGVLPGVIRGFDAATGVSTDEHFEETIAWAEKGIVPIPVPDAQFKFTKLASAPGSFFSWGIIDLPPEAMKRTKNSRRMHMAFHVTSGKVSVRVGENDDFIVHKGGIWQVPRGNTYSITNIATKESRIFFAQALEQEPAEAEN</sequence>
<dbReference type="GO" id="GO:0000776">
    <property type="term" value="C:kinetochore"/>
    <property type="evidence" value="ECO:0007669"/>
    <property type="project" value="InterPro"/>
</dbReference>
<accession>A0A9P4KDU6</accession>
<dbReference type="GO" id="GO:0051382">
    <property type="term" value="P:kinetochore assembly"/>
    <property type="evidence" value="ECO:0007669"/>
    <property type="project" value="InterPro"/>
</dbReference>
<dbReference type="CDD" id="cd06993">
    <property type="entry name" value="cupin_CENP-C_C"/>
    <property type="match status" value="1"/>
</dbReference>
<feature type="region of interest" description="Disordered" evidence="7">
    <location>
        <begin position="1"/>
        <end position="120"/>
    </location>
</feature>
<dbReference type="PANTHER" id="PTHR16684:SF11">
    <property type="entry name" value="CENTROMERE PROTEIN C"/>
    <property type="match status" value="1"/>
</dbReference>
<dbReference type="GO" id="GO:0051315">
    <property type="term" value="P:attachment of mitotic spindle microtubules to kinetochore"/>
    <property type="evidence" value="ECO:0007669"/>
    <property type="project" value="TreeGrafter"/>
</dbReference>
<evidence type="ECO:0000256" key="5">
    <source>
        <dbReference type="ARBA" id="ARBA00057947"/>
    </source>
</evidence>
<feature type="compositionally biased region" description="Polar residues" evidence="7">
    <location>
        <begin position="9"/>
        <end position="28"/>
    </location>
</feature>
<keyword evidence="4" id="KW-0539">Nucleus</keyword>
<dbReference type="AlphaFoldDB" id="A0A9P4KDU6"/>
<evidence type="ECO:0000256" key="6">
    <source>
        <dbReference type="ARBA" id="ARBA00075033"/>
    </source>
</evidence>
<feature type="compositionally biased region" description="Basic residues" evidence="7">
    <location>
        <begin position="180"/>
        <end position="190"/>
    </location>
</feature>
<evidence type="ECO:0000256" key="3">
    <source>
        <dbReference type="ARBA" id="ARBA00023125"/>
    </source>
</evidence>
<evidence type="ECO:0000256" key="4">
    <source>
        <dbReference type="ARBA" id="ARBA00023242"/>
    </source>
</evidence>
<gene>
    <name evidence="10" type="ORF">CC78DRAFT_533336</name>
</gene>
<dbReference type="Gene3D" id="2.60.120.10">
    <property type="entry name" value="Jelly Rolls"/>
    <property type="match status" value="1"/>
</dbReference>
<comment type="similarity">
    <text evidence="2">Belongs to the CENP-C/MIF2 family.</text>
</comment>
<dbReference type="SUPFAM" id="SSF51182">
    <property type="entry name" value="RmlC-like cupins"/>
    <property type="match status" value="1"/>
</dbReference>
<feature type="compositionally biased region" description="Polar residues" evidence="7">
    <location>
        <begin position="38"/>
        <end position="52"/>
    </location>
</feature>
<proteinExistence type="inferred from homology"/>
<dbReference type="Pfam" id="PF11699">
    <property type="entry name" value="CENP-C_C"/>
    <property type="match status" value="1"/>
</dbReference>
<dbReference type="OrthoDB" id="1939643at2759"/>
<dbReference type="GO" id="GO:0005634">
    <property type="term" value="C:nucleus"/>
    <property type="evidence" value="ECO:0007669"/>
    <property type="project" value="UniProtKB-SubCell"/>
</dbReference>
<name>A0A9P4KDU6_9PLEO</name>
<keyword evidence="3" id="KW-0238">DNA-binding</keyword>
<dbReference type="InterPro" id="IPR028386">
    <property type="entry name" value="CENP-C/Mif2/cnp3"/>
</dbReference>
<comment type="function">
    <text evidence="5">Component of the kinetochore, a multiprotein complex that assembles on centromeric DNA and attaches chromosomes to spindle microtubules, mediating chromosome segregation and sister chromatid segregation during meiosis and mitosis. Component of the inner kinetochore constitutive centromere-associated network (CCAN), which serves as a structural platform for outer kinetochore assembly.</text>
</comment>
<dbReference type="InterPro" id="IPR014710">
    <property type="entry name" value="RmlC-like_jellyroll"/>
</dbReference>
<dbReference type="Pfam" id="PF15624">
    <property type="entry name" value="Mif2_N"/>
    <property type="match status" value="1"/>
</dbReference>
<feature type="compositionally biased region" description="Basic and acidic residues" evidence="7">
    <location>
        <begin position="261"/>
        <end position="276"/>
    </location>
</feature>
<feature type="compositionally biased region" description="Basic and acidic residues" evidence="7">
    <location>
        <begin position="299"/>
        <end position="317"/>
    </location>
</feature>
<reference evidence="11" key="1">
    <citation type="journal article" date="2020" name="Stud. Mycol.">
        <title>101 Dothideomycetes genomes: A test case for predicting lifestyles and emergence of pathogens.</title>
        <authorList>
            <person name="Haridas S."/>
            <person name="Albert R."/>
            <person name="Binder M."/>
            <person name="Bloem J."/>
            <person name="LaButti K."/>
            <person name="Salamov A."/>
            <person name="Andreopoulos B."/>
            <person name="Baker S."/>
            <person name="Barry K."/>
            <person name="Bills G."/>
            <person name="Bluhm B."/>
            <person name="Cannon C."/>
            <person name="Castanera R."/>
            <person name="Culley D."/>
            <person name="Daum C."/>
            <person name="Ezra D."/>
            <person name="Gonzalez J."/>
            <person name="Henrissat B."/>
            <person name="Kuo A."/>
            <person name="Liang C."/>
            <person name="Lipzen A."/>
            <person name="Lutzoni F."/>
            <person name="Magnuson J."/>
            <person name="Mondo S."/>
            <person name="Nolan M."/>
            <person name="Ohm R."/>
            <person name="Pangilinan J."/>
            <person name="Park H.-J."/>
            <person name="Ramirez L."/>
            <person name="Alfaro M."/>
            <person name="Sun H."/>
            <person name="Tritt A."/>
            <person name="Yoshinaga Y."/>
            <person name="Zwiers L.-H."/>
            <person name="Turgeon B."/>
            <person name="Goodwin S."/>
            <person name="Spatafora J."/>
            <person name="Crous P."/>
            <person name="Grigoriev I."/>
        </authorList>
    </citation>
    <scope>NUCLEOTIDE SEQUENCE [LARGE SCALE GENOMIC DNA]</scope>
    <source>
        <strain evidence="11">CBS 304.66</strain>
    </source>
</reference>
<comment type="caution">
    <text evidence="10">The sequence shown here is derived from an EMBL/GenBank/DDBJ whole genome shotgun (WGS) entry which is preliminary data.</text>
</comment>
<dbReference type="Proteomes" id="UP000800093">
    <property type="component" value="Unassembled WGS sequence"/>
</dbReference>
<protein>
    <recommendedName>
        <fullName evidence="6">CENP-C homolog</fullName>
    </recommendedName>
</protein>
<feature type="region of interest" description="Disordered" evidence="7">
    <location>
        <begin position="148"/>
        <end position="343"/>
    </location>
</feature>
<dbReference type="InterPro" id="IPR011051">
    <property type="entry name" value="RmlC_Cupin_sf"/>
</dbReference>
<feature type="domain" description="Mif2 N-terminal" evidence="9">
    <location>
        <begin position="1"/>
        <end position="79"/>
    </location>
</feature>
<dbReference type="GO" id="GO:0019237">
    <property type="term" value="F:centromeric DNA binding"/>
    <property type="evidence" value="ECO:0007669"/>
    <property type="project" value="InterPro"/>
</dbReference>
<dbReference type="InterPro" id="IPR028929">
    <property type="entry name" value="Mif2_N"/>
</dbReference>
<evidence type="ECO:0000259" key="8">
    <source>
        <dbReference type="Pfam" id="PF11699"/>
    </source>
</evidence>
<comment type="subcellular location">
    <subcellularLocation>
        <location evidence="1">Nucleus</location>
    </subcellularLocation>
</comment>
<dbReference type="FunFam" id="2.60.120.10:FF:000033">
    <property type="entry name" value="Centromere protein C 1"/>
    <property type="match status" value="1"/>
</dbReference>
<dbReference type="EMBL" id="ML986617">
    <property type="protein sequence ID" value="KAF2264274.1"/>
    <property type="molecule type" value="Genomic_DNA"/>
</dbReference>
<feature type="domain" description="Mif2/CENP-C cupin" evidence="8">
    <location>
        <begin position="506"/>
        <end position="593"/>
    </location>
</feature>
<dbReference type="GO" id="GO:0051455">
    <property type="term" value="P:spindle attachment to meiosis I kinetochore"/>
    <property type="evidence" value="ECO:0007669"/>
    <property type="project" value="TreeGrafter"/>
</dbReference>
<dbReference type="InterPro" id="IPR025974">
    <property type="entry name" value="Mif2/CENP-C_cupin"/>
</dbReference>
<evidence type="ECO:0000256" key="1">
    <source>
        <dbReference type="ARBA" id="ARBA00004123"/>
    </source>
</evidence>
<evidence type="ECO:0000259" key="9">
    <source>
        <dbReference type="Pfam" id="PF15624"/>
    </source>
</evidence>
<evidence type="ECO:0000313" key="10">
    <source>
        <dbReference type="EMBL" id="KAF2264274.1"/>
    </source>
</evidence>
<evidence type="ECO:0000256" key="2">
    <source>
        <dbReference type="ARBA" id="ARBA00010291"/>
    </source>
</evidence>
<keyword evidence="11" id="KW-1185">Reference proteome</keyword>
<evidence type="ECO:0000313" key="11">
    <source>
        <dbReference type="Proteomes" id="UP000800093"/>
    </source>
</evidence>
<organism evidence="10 11">
    <name type="scientific">Lojkania enalia</name>
    <dbReference type="NCBI Taxonomy" id="147567"/>
    <lineage>
        <taxon>Eukaryota</taxon>
        <taxon>Fungi</taxon>
        <taxon>Dikarya</taxon>
        <taxon>Ascomycota</taxon>
        <taxon>Pezizomycotina</taxon>
        <taxon>Dothideomycetes</taxon>
        <taxon>Pleosporomycetidae</taxon>
        <taxon>Pleosporales</taxon>
        <taxon>Pleosporales incertae sedis</taxon>
        <taxon>Lojkania</taxon>
    </lineage>
</organism>
<dbReference type="PANTHER" id="PTHR16684">
    <property type="entry name" value="CENTROMERE PROTEIN C"/>
    <property type="match status" value="1"/>
</dbReference>
<evidence type="ECO:0000256" key="7">
    <source>
        <dbReference type="SAM" id="MobiDB-lite"/>
    </source>
</evidence>